<dbReference type="AlphaFoldDB" id="A0A915U8I2"/>
<evidence type="ECO:0000256" key="3">
    <source>
        <dbReference type="ARBA" id="ARBA00023125"/>
    </source>
</evidence>
<dbReference type="Gene3D" id="1.10.10.10">
    <property type="entry name" value="Winged helix-like DNA-binding domain superfamily/Winged helix DNA-binding domain"/>
    <property type="match status" value="1"/>
</dbReference>
<dbReference type="Pfam" id="PF03466">
    <property type="entry name" value="LysR_substrate"/>
    <property type="match status" value="1"/>
</dbReference>
<dbReference type="InterPro" id="IPR000847">
    <property type="entry name" value="LysR_HTH_N"/>
</dbReference>
<evidence type="ECO:0000313" key="6">
    <source>
        <dbReference type="EMBL" id="BCO08046.1"/>
    </source>
</evidence>
<dbReference type="SUPFAM" id="SSF46785">
    <property type="entry name" value="Winged helix' DNA-binding domain"/>
    <property type="match status" value="1"/>
</dbReference>
<dbReference type="CDD" id="cd08420">
    <property type="entry name" value="PBP2_CysL_like"/>
    <property type="match status" value="1"/>
</dbReference>
<dbReference type="KEGG" id="ddu:GF1_04220"/>
<evidence type="ECO:0000256" key="2">
    <source>
        <dbReference type="ARBA" id="ARBA00023015"/>
    </source>
</evidence>
<proteinExistence type="inferred from homology"/>
<dbReference type="Pfam" id="PF00126">
    <property type="entry name" value="HTH_1"/>
    <property type="match status" value="1"/>
</dbReference>
<feature type="domain" description="HTH lysR-type" evidence="5">
    <location>
        <begin position="3"/>
        <end position="60"/>
    </location>
</feature>
<evidence type="ECO:0000259" key="5">
    <source>
        <dbReference type="PROSITE" id="PS50931"/>
    </source>
</evidence>
<sequence length="329" mass="36788">MPITLRQLEIFIAVADTQQVTKAAKKLYLTQSAVSMALGELENNLGGPLFDRHGRSLLLNDRGRYLLPLSKEILYQVGNIEAMLTEKRDTVAGSLEIVASSTIGNYVLPYLIGTFMRMHPAVHINMLVLNTRYAEKRIASGEMDLGFVEGQVSDEMVRAVPWFEDELVVIVSPTHPLANEKAFKVPDDLERTTWVIREEGSGTAAIFKKKLGRYASHLKIKTKLGHTEAIKKAVESGAGAGCLSSLTVCREIEHGWLKSLPVEGIDMQRQLLIIHHREKITTRLMDEFLSFCEVMSECGLGRACLSSPWKLQALLTEYSMEKEQNKTEV</sequence>
<evidence type="ECO:0000313" key="7">
    <source>
        <dbReference type="Proteomes" id="UP001063350"/>
    </source>
</evidence>
<name>A0A915U8I2_9BACT</name>
<dbReference type="Proteomes" id="UP001063350">
    <property type="component" value="Chromosome"/>
</dbReference>
<protein>
    <submittedName>
        <fullName evidence="6">LysR family transcriptional regulator</fullName>
    </submittedName>
</protein>
<keyword evidence="4" id="KW-0804">Transcription</keyword>
<accession>A0A915U8I2</accession>
<dbReference type="PROSITE" id="PS50931">
    <property type="entry name" value="HTH_LYSR"/>
    <property type="match status" value="1"/>
</dbReference>
<dbReference type="InterPro" id="IPR036390">
    <property type="entry name" value="WH_DNA-bd_sf"/>
</dbReference>
<keyword evidence="7" id="KW-1185">Reference proteome</keyword>
<dbReference type="Gene3D" id="3.40.190.290">
    <property type="match status" value="1"/>
</dbReference>
<dbReference type="InterPro" id="IPR036388">
    <property type="entry name" value="WH-like_DNA-bd_sf"/>
</dbReference>
<organism evidence="6 7">
    <name type="scientific">Desulfolithobacter dissulfuricans</name>
    <dbReference type="NCBI Taxonomy" id="2795293"/>
    <lineage>
        <taxon>Bacteria</taxon>
        <taxon>Pseudomonadati</taxon>
        <taxon>Thermodesulfobacteriota</taxon>
        <taxon>Desulfobulbia</taxon>
        <taxon>Desulfobulbales</taxon>
        <taxon>Desulfobulbaceae</taxon>
        <taxon>Desulfolithobacter</taxon>
    </lineage>
</organism>
<dbReference type="PRINTS" id="PR00039">
    <property type="entry name" value="HTHLYSR"/>
</dbReference>
<keyword evidence="2" id="KW-0805">Transcription regulation</keyword>
<dbReference type="FunFam" id="1.10.10.10:FF:000001">
    <property type="entry name" value="LysR family transcriptional regulator"/>
    <property type="match status" value="1"/>
</dbReference>
<reference evidence="6" key="1">
    <citation type="submission" date="2020-12" db="EMBL/GenBank/DDBJ databases">
        <title>Desulfobium dissulfuricans gen. nov., sp. nov., a novel mesophilic, sulfate-reducing bacterium isolated from a deep-sea hydrothermal vent.</title>
        <authorList>
            <person name="Hashimoto Y."/>
            <person name="Tame A."/>
            <person name="Sawayama S."/>
            <person name="Miyazaki J."/>
            <person name="Takai K."/>
            <person name="Nakagawa S."/>
        </authorList>
    </citation>
    <scope>NUCLEOTIDE SEQUENCE</scope>
    <source>
        <strain evidence="6">GF1</strain>
    </source>
</reference>
<comment type="similarity">
    <text evidence="1">Belongs to the LysR transcriptional regulatory family.</text>
</comment>
<dbReference type="GO" id="GO:0003700">
    <property type="term" value="F:DNA-binding transcription factor activity"/>
    <property type="evidence" value="ECO:0007669"/>
    <property type="project" value="InterPro"/>
</dbReference>
<dbReference type="SUPFAM" id="SSF53850">
    <property type="entry name" value="Periplasmic binding protein-like II"/>
    <property type="match status" value="1"/>
</dbReference>
<dbReference type="PANTHER" id="PTHR30126:SF91">
    <property type="entry name" value="LYSR FAMILY TRANSCRIPTIONAL REGULATOR"/>
    <property type="match status" value="1"/>
</dbReference>
<dbReference type="PANTHER" id="PTHR30126">
    <property type="entry name" value="HTH-TYPE TRANSCRIPTIONAL REGULATOR"/>
    <property type="match status" value="1"/>
</dbReference>
<dbReference type="GO" id="GO:0000976">
    <property type="term" value="F:transcription cis-regulatory region binding"/>
    <property type="evidence" value="ECO:0007669"/>
    <property type="project" value="TreeGrafter"/>
</dbReference>
<evidence type="ECO:0000256" key="1">
    <source>
        <dbReference type="ARBA" id="ARBA00009437"/>
    </source>
</evidence>
<gene>
    <name evidence="6" type="ORF">GF1_04220</name>
</gene>
<keyword evidence="3" id="KW-0238">DNA-binding</keyword>
<dbReference type="EMBL" id="AP024233">
    <property type="protein sequence ID" value="BCO08046.1"/>
    <property type="molecule type" value="Genomic_DNA"/>
</dbReference>
<dbReference type="RefSeq" id="WP_267927977.1">
    <property type="nucleotide sequence ID" value="NZ_AP024233.1"/>
</dbReference>
<evidence type="ECO:0000256" key="4">
    <source>
        <dbReference type="ARBA" id="ARBA00023163"/>
    </source>
</evidence>
<dbReference type="InterPro" id="IPR005119">
    <property type="entry name" value="LysR_subst-bd"/>
</dbReference>